<keyword evidence="2" id="KW-0732">Signal</keyword>
<evidence type="ECO:0000313" key="3">
    <source>
        <dbReference type="EMBL" id="SBW09234.1"/>
    </source>
</evidence>
<accession>A0A212KBV5</accession>
<evidence type="ECO:0000256" key="2">
    <source>
        <dbReference type="SAM" id="SignalP"/>
    </source>
</evidence>
<feature type="chain" id="PRO_5012284431" description="Lipoprotein" evidence="2">
    <location>
        <begin position="25"/>
        <end position="165"/>
    </location>
</feature>
<feature type="region of interest" description="Disordered" evidence="1">
    <location>
        <begin position="28"/>
        <end position="53"/>
    </location>
</feature>
<sequence>MKRNVGLLLAAVLLLGLLAGCAGSADGAATPTPSVPVESTAPRPETGGTPDVDVDVDLTVLSSTMVYAEVYNMMAGPEDYLDKTIKIKGKYAVYHNETADEHYHAVLITDALACCAEGLEFIWNGEHVYPDDYPEEGAEIEITGTFHIGYDGEFRYVYIETNEIC</sequence>
<reference evidence="3" key="1">
    <citation type="submission" date="2016-04" db="EMBL/GenBank/DDBJ databases">
        <authorList>
            <person name="Evans L.H."/>
            <person name="Alamgir A."/>
            <person name="Owens N."/>
            <person name="Weber N.D."/>
            <person name="Virtaneva K."/>
            <person name="Barbian K."/>
            <person name="Babar A."/>
            <person name="Rosenke K."/>
        </authorList>
    </citation>
    <scope>NUCLEOTIDE SEQUENCE</scope>
    <source>
        <strain evidence="3">86</strain>
    </source>
</reference>
<evidence type="ECO:0008006" key="4">
    <source>
        <dbReference type="Google" id="ProtNLM"/>
    </source>
</evidence>
<name>A0A212KBV5_9FIRM</name>
<feature type="signal peptide" evidence="2">
    <location>
        <begin position="1"/>
        <end position="24"/>
    </location>
</feature>
<dbReference type="EMBL" id="FLUN01000001">
    <property type="protein sequence ID" value="SBW09234.1"/>
    <property type="molecule type" value="Genomic_DNA"/>
</dbReference>
<proteinExistence type="predicted"/>
<gene>
    <name evidence="3" type="ORF">KL86CLO1_12609</name>
</gene>
<evidence type="ECO:0000256" key="1">
    <source>
        <dbReference type="SAM" id="MobiDB-lite"/>
    </source>
</evidence>
<dbReference type="AlphaFoldDB" id="A0A212KBV5"/>
<organism evidence="3">
    <name type="scientific">uncultured Eubacteriales bacterium</name>
    <dbReference type="NCBI Taxonomy" id="172733"/>
    <lineage>
        <taxon>Bacteria</taxon>
        <taxon>Bacillati</taxon>
        <taxon>Bacillota</taxon>
        <taxon>Clostridia</taxon>
        <taxon>Eubacteriales</taxon>
        <taxon>environmental samples</taxon>
    </lineage>
</organism>
<dbReference type="PROSITE" id="PS51257">
    <property type="entry name" value="PROKAR_LIPOPROTEIN"/>
    <property type="match status" value="1"/>
</dbReference>
<protein>
    <recommendedName>
        <fullName evidence="4">Lipoprotein</fullName>
    </recommendedName>
</protein>